<protein>
    <submittedName>
        <fullName evidence="1">Uncharacterized protein</fullName>
    </submittedName>
</protein>
<reference evidence="1 2" key="1">
    <citation type="journal article" date="2015" name="Genome Announc.">
        <title>Expanding the biotechnology potential of lactobacilli through comparative genomics of 213 strains and associated genera.</title>
        <authorList>
            <person name="Sun Z."/>
            <person name="Harris H.M."/>
            <person name="McCann A."/>
            <person name="Guo C."/>
            <person name="Argimon S."/>
            <person name="Zhang W."/>
            <person name="Yang X."/>
            <person name="Jeffery I.B."/>
            <person name="Cooney J.C."/>
            <person name="Kagawa T.F."/>
            <person name="Liu W."/>
            <person name="Song Y."/>
            <person name="Salvetti E."/>
            <person name="Wrobel A."/>
            <person name="Rasinkangas P."/>
            <person name="Parkhill J."/>
            <person name="Rea M.C."/>
            <person name="O'Sullivan O."/>
            <person name="Ritari J."/>
            <person name="Douillard F.P."/>
            <person name="Paul Ross R."/>
            <person name="Yang R."/>
            <person name="Briner A.E."/>
            <person name="Felis G.E."/>
            <person name="de Vos W.M."/>
            <person name="Barrangou R."/>
            <person name="Klaenhammer T.R."/>
            <person name="Caufield P.W."/>
            <person name="Cui Y."/>
            <person name="Zhang H."/>
            <person name="O'Toole P.W."/>
        </authorList>
    </citation>
    <scope>NUCLEOTIDE SEQUENCE [LARGE SCALE GENOMIC DNA]</scope>
    <source>
        <strain evidence="1 2">ATCC 27304</strain>
    </source>
</reference>
<name>A0A0R2FH48_9LACO</name>
<dbReference type="STRING" id="1618.IV36_GL000653"/>
<evidence type="ECO:0000313" key="1">
    <source>
        <dbReference type="EMBL" id="KRN27856.1"/>
    </source>
</evidence>
<evidence type="ECO:0000313" key="2">
    <source>
        <dbReference type="Proteomes" id="UP000051727"/>
    </source>
</evidence>
<organism evidence="1 2">
    <name type="scientific">Liquorilactobacillus mali</name>
    <dbReference type="NCBI Taxonomy" id="1618"/>
    <lineage>
        <taxon>Bacteria</taxon>
        <taxon>Bacillati</taxon>
        <taxon>Bacillota</taxon>
        <taxon>Bacilli</taxon>
        <taxon>Lactobacillales</taxon>
        <taxon>Lactobacillaceae</taxon>
        <taxon>Liquorilactobacillus</taxon>
    </lineage>
</organism>
<comment type="caution">
    <text evidence="1">The sequence shown here is derived from an EMBL/GenBank/DDBJ whole genome shotgun (WGS) entry which is preliminary data.</text>
</comment>
<accession>A0A0R2FH48</accession>
<dbReference type="EMBL" id="JQAR01000017">
    <property type="protein sequence ID" value="KRN27856.1"/>
    <property type="molecule type" value="Genomic_DNA"/>
</dbReference>
<gene>
    <name evidence="1" type="ORF">IV36_GL000653</name>
</gene>
<proteinExistence type="predicted"/>
<dbReference type="PATRIC" id="fig|1618.3.peg.654"/>
<dbReference type="Proteomes" id="UP000051727">
    <property type="component" value="Unassembled WGS sequence"/>
</dbReference>
<sequence length="59" mass="6790">MGLIDLIFSEVYPLGSVVELDQERLPGEIKGLFKNKRPELLVLLHAHRILSKDDKNYID</sequence>
<dbReference type="AlphaFoldDB" id="A0A0R2FH48"/>